<evidence type="ECO:0000259" key="3">
    <source>
        <dbReference type="SMART" id="SM00382"/>
    </source>
</evidence>
<feature type="domain" description="AAA+ ATPase" evidence="3">
    <location>
        <begin position="141"/>
        <end position="304"/>
    </location>
</feature>
<dbReference type="Gene3D" id="3.40.50.300">
    <property type="entry name" value="P-loop containing nucleotide triphosphate hydrolases"/>
    <property type="match status" value="1"/>
</dbReference>
<dbReference type="PANTHER" id="PTHR23076:SF97">
    <property type="entry name" value="ATP-DEPENDENT ZINC METALLOPROTEASE YME1L1"/>
    <property type="match status" value="1"/>
</dbReference>
<accession>A0A1M4VTU6</accession>
<keyword evidence="5" id="KW-1185">Reference proteome</keyword>
<dbReference type="Pfam" id="PF01434">
    <property type="entry name" value="Peptidase_M41"/>
    <property type="match status" value="1"/>
</dbReference>
<evidence type="ECO:0000313" key="4">
    <source>
        <dbReference type="EMBL" id="SHE72446.1"/>
    </source>
</evidence>
<evidence type="ECO:0000313" key="5">
    <source>
        <dbReference type="Proteomes" id="UP000184295"/>
    </source>
</evidence>
<dbReference type="Proteomes" id="UP000184295">
    <property type="component" value="Unassembled WGS sequence"/>
</dbReference>
<dbReference type="InterPro" id="IPR003593">
    <property type="entry name" value="AAA+_ATPase"/>
</dbReference>
<feature type="transmembrane region" description="Helical" evidence="2">
    <location>
        <begin position="29"/>
        <end position="48"/>
    </location>
</feature>
<dbReference type="InterPro" id="IPR000642">
    <property type="entry name" value="Peptidase_M41"/>
</dbReference>
<dbReference type="Gene3D" id="1.10.8.60">
    <property type="match status" value="1"/>
</dbReference>
<sequence length="588" mass="64617">MKTGTQLSDELEPDDIERARRTSSAGRKLIWMFLLSAMLILLVLRDVYREISGEGLSFAIHIPTFVTPYIPAIVLVFVLLAVVVGPMLGLGRSPHRLVRPSEIDVDSDDMLGASSTVEMIEQLLEEYRNFQVLSDRYGATPPRAVLFEGPPGTGKTMAAKVIAKRAGVPFLFVSGSSFQAMYYGQSGRKVRSYFRELRRLTRRYGGAIGFIEEFDAIGSARTNMGVSQGADGVTGVVAELLVQLQSFEHNTIVERIAVKFGILSASRKSPRFLLVAATNRASELDPALIRPGRFDRSIHFDLPNVQSRREIVYGLVEKRVGQATAASFQPTIDRVASMSGGLSQASLYRMVEEAGVIAFHDGKRPLLEQDLWNAFAQVALGRNSGVPYNDFEKLVVSVHEGGHCCYRWFGGGKPNVSLVSILKRGEALGLTASHGEQDTYLLSRDDMLDEIAALMAGMVAEEMIFGDVTSGSSSDLKRATSLAMKYSTNLAMGRSLISLGEISPQTEAAILTSEGPVRDEIESILRAGRERSFEVLSRCSKELWRLAMKLCEVEELDVRDLTEVLGPRPNSARSIDVSQFESSRRSQS</sequence>
<evidence type="ECO:0000256" key="1">
    <source>
        <dbReference type="SAM" id="MobiDB-lite"/>
    </source>
</evidence>
<keyword evidence="2" id="KW-1133">Transmembrane helix</keyword>
<feature type="region of interest" description="Disordered" evidence="1">
    <location>
        <begin position="569"/>
        <end position="588"/>
    </location>
</feature>
<dbReference type="GO" id="GO:0004222">
    <property type="term" value="F:metalloendopeptidase activity"/>
    <property type="evidence" value="ECO:0007669"/>
    <property type="project" value="InterPro"/>
</dbReference>
<reference evidence="5" key="1">
    <citation type="submission" date="2016-11" db="EMBL/GenBank/DDBJ databases">
        <authorList>
            <person name="Varghese N."/>
            <person name="Submissions S."/>
        </authorList>
    </citation>
    <scope>NUCLEOTIDE SEQUENCE [LARGE SCALE GENOMIC DNA]</scope>
    <source>
        <strain evidence="5">DSM 19514</strain>
    </source>
</reference>
<feature type="transmembrane region" description="Helical" evidence="2">
    <location>
        <begin position="68"/>
        <end position="90"/>
    </location>
</feature>
<evidence type="ECO:0000256" key="2">
    <source>
        <dbReference type="SAM" id="Phobius"/>
    </source>
</evidence>
<dbReference type="RefSeq" id="WP_072790555.1">
    <property type="nucleotide sequence ID" value="NZ_FQUL01000019.1"/>
</dbReference>
<keyword evidence="2" id="KW-0472">Membrane</keyword>
<dbReference type="GO" id="GO:0004176">
    <property type="term" value="F:ATP-dependent peptidase activity"/>
    <property type="evidence" value="ECO:0007669"/>
    <property type="project" value="InterPro"/>
</dbReference>
<dbReference type="InterPro" id="IPR037219">
    <property type="entry name" value="Peptidase_M41-like"/>
</dbReference>
<feature type="compositionally biased region" description="Polar residues" evidence="1">
    <location>
        <begin position="571"/>
        <end position="588"/>
    </location>
</feature>
<dbReference type="Gene3D" id="1.20.58.760">
    <property type="entry name" value="Peptidase M41"/>
    <property type="match status" value="1"/>
</dbReference>
<name>A0A1M4VTU6_9ACTN</name>
<dbReference type="GO" id="GO:0006508">
    <property type="term" value="P:proteolysis"/>
    <property type="evidence" value="ECO:0007669"/>
    <property type="project" value="InterPro"/>
</dbReference>
<dbReference type="GO" id="GO:0005524">
    <property type="term" value="F:ATP binding"/>
    <property type="evidence" value="ECO:0007669"/>
    <property type="project" value="InterPro"/>
</dbReference>
<dbReference type="OrthoDB" id="9809379at2"/>
<dbReference type="AlphaFoldDB" id="A0A1M4VTU6"/>
<keyword evidence="2" id="KW-0812">Transmembrane</keyword>
<dbReference type="SUPFAM" id="SSF140990">
    <property type="entry name" value="FtsH protease domain-like"/>
    <property type="match status" value="1"/>
</dbReference>
<dbReference type="GO" id="GO:0016887">
    <property type="term" value="F:ATP hydrolysis activity"/>
    <property type="evidence" value="ECO:0007669"/>
    <property type="project" value="InterPro"/>
</dbReference>
<dbReference type="InterPro" id="IPR027417">
    <property type="entry name" value="P-loop_NTPase"/>
</dbReference>
<dbReference type="STRING" id="1121881.SAMN02745225_01436"/>
<dbReference type="Pfam" id="PF00004">
    <property type="entry name" value="AAA"/>
    <property type="match status" value="1"/>
</dbReference>
<dbReference type="SUPFAM" id="SSF52540">
    <property type="entry name" value="P-loop containing nucleoside triphosphate hydrolases"/>
    <property type="match status" value="1"/>
</dbReference>
<protein>
    <submittedName>
        <fullName evidence="4">Peptidase family M41</fullName>
    </submittedName>
</protein>
<dbReference type="EMBL" id="FQUL01000019">
    <property type="protein sequence ID" value="SHE72446.1"/>
    <property type="molecule type" value="Genomic_DNA"/>
</dbReference>
<organism evidence="4 5">
    <name type="scientific">Ferrithrix thermotolerans DSM 19514</name>
    <dbReference type="NCBI Taxonomy" id="1121881"/>
    <lineage>
        <taxon>Bacteria</taxon>
        <taxon>Bacillati</taxon>
        <taxon>Actinomycetota</taxon>
        <taxon>Acidimicrobiia</taxon>
        <taxon>Acidimicrobiales</taxon>
        <taxon>Acidimicrobiaceae</taxon>
        <taxon>Ferrithrix</taxon>
    </lineage>
</organism>
<gene>
    <name evidence="4" type="ORF">SAMN02745225_01436</name>
</gene>
<dbReference type="InterPro" id="IPR003959">
    <property type="entry name" value="ATPase_AAA_core"/>
</dbReference>
<proteinExistence type="predicted"/>
<dbReference type="PANTHER" id="PTHR23076">
    <property type="entry name" value="METALLOPROTEASE M41 FTSH"/>
    <property type="match status" value="1"/>
</dbReference>
<dbReference type="SMART" id="SM00382">
    <property type="entry name" value="AAA"/>
    <property type="match status" value="1"/>
</dbReference>